<organism evidence="2 3">
    <name type="scientific">Candidatus Marsarchaeota G2 archaeon OSP_D</name>
    <dbReference type="NCBI Taxonomy" id="1978157"/>
    <lineage>
        <taxon>Archaea</taxon>
        <taxon>Candidatus Marsarchaeota</taxon>
        <taxon>Candidatus Marsarchaeota group 2</taxon>
    </lineage>
</organism>
<proteinExistence type="predicted"/>
<sequence>MFGLKKLYMRIKRVALASEPIILIALLAIVVGASFYTMVQSTSANVKSLYVLTLVETGSNYYGPGVPPQPRYFVLGPDGLASSADIRLPAHRLIELIIISYDQGNTTPFEAKYANVSGTVGGVVTLINGTSASGLVMAASSEIPAKWERNVTGVPVGWVDHTFTITQKGGYINIPVVAGFTEIAYLYLNQTGNFAWGCMCPCGYPAMTTPGWMMGTITVY</sequence>
<keyword evidence="1" id="KW-1133">Transmembrane helix</keyword>
<keyword evidence="1" id="KW-0812">Transmembrane</keyword>
<evidence type="ECO:0000313" key="3">
    <source>
        <dbReference type="Proteomes" id="UP000240322"/>
    </source>
</evidence>
<gene>
    <name evidence="2" type="ORF">B9Q03_10845</name>
</gene>
<feature type="transmembrane region" description="Helical" evidence="1">
    <location>
        <begin position="21"/>
        <end position="39"/>
    </location>
</feature>
<reference evidence="2 3" key="1">
    <citation type="submission" date="2017-04" db="EMBL/GenBank/DDBJ databases">
        <title>Novel microbial lineages endemic to geothermal iron-oxide mats fill important gaps in the evolutionary history of Archaea.</title>
        <authorList>
            <person name="Jay Z.J."/>
            <person name="Beam J.P."/>
            <person name="Dlakic M."/>
            <person name="Rusch D.B."/>
            <person name="Kozubal M.A."/>
            <person name="Inskeep W.P."/>
        </authorList>
    </citation>
    <scope>NUCLEOTIDE SEQUENCE [LARGE SCALE GENOMIC DNA]</scope>
    <source>
        <strain evidence="2">OSP_D</strain>
    </source>
</reference>
<keyword evidence="1" id="KW-0472">Membrane</keyword>
<name>A0A2R6ALL9_9ARCH</name>
<evidence type="ECO:0000256" key="1">
    <source>
        <dbReference type="SAM" id="Phobius"/>
    </source>
</evidence>
<comment type="caution">
    <text evidence="2">The sequence shown here is derived from an EMBL/GenBank/DDBJ whole genome shotgun (WGS) entry which is preliminary data.</text>
</comment>
<protein>
    <submittedName>
        <fullName evidence="2">Uncharacterized protein</fullName>
    </submittedName>
</protein>
<dbReference type="Proteomes" id="UP000240322">
    <property type="component" value="Unassembled WGS sequence"/>
</dbReference>
<accession>A0A2R6ALL9</accession>
<dbReference type="EMBL" id="NEXE01000173">
    <property type="protein sequence ID" value="PSN87270.1"/>
    <property type="molecule type" value="Genomic_DNA"/>
</dbReference>
<dbReference type="AlphaFoldDB" id="A0A2R6ALL9"/>
<evidence type="ECO:0000313" key="2">
    <source>
        <dbReference type="EMBL" id="PSN87270.1"/>
    </source>
</evidence>